<dbReference type="Gene3D" id="1.25.40.10">
    <property type="entry name" value="Tetratricopeptide repeat domain"/>
    <property type="match status" value="3"/>
</dbReference>
<keyword evidence="4" id="KW-0539">Nucleus</keyword>
<dbReference type="SUPFAM" id="SSF48452">
    <property type="entry name" value="TPR-like"/>
    <property type="match status" value="2"/>
</dbReference>
<protein>
    <recommendedName>
        <fullName evidence="7">Suppressor of forked domain-containing protein</fullName>
    </recommendedName>
</protein>
<evidence type="ECO:0000256" key="4">
    <source>
        <dbReference type="ARBA" id="ARBA00023242"/>
    </source>
</evidence>
<evidence type="ECO:0000256" key="2">
    <source>
        <dbReference type="ARBA" id="ARBA00022737"/>
    </source>
</evidence>
<dbReference type="Proteomes" id="UP001181693">
    <property type="component" value="Unassembled WGS sequence"/>
</dbReference>
<keyword evidence="2" id="KW-0677">Repeat</keyword>
<comment type="subcellular location">
    <subcellularLocation>
        <location evidence="1">Nucleus</location>
    </subcellularLocation>
</comment>
<dbReference type="GO" id="GO:0006396">
    <property type="term" value="P:RNA processing"/>
    <property type="evidence" value="ECO:0007669"/>
    <property type="project" value="InterPro"/>
</dbReference>
<gene>
    <name evidence="8" type="ORF">GDO54_004460</name>
</gene>
<comment type="similarity">
    <text evidence="5">Belongs to the IFIT family.</text>
</comment>
<dbReference type="Pfam" id="PF05843">
    <property type="entry name" value="Suf"/>
    <property type="match status" value="1"/>
</dbReference>
<dbReference type="PANTHER" id="PTHR10271:SF0">
    <property type="entry name" value="INTERFERON-INDUCED PROTEIN WITH TETRATRICOPEPTIDE REPEATS 5"/>
    <property type="match status" value="1"/>
</dbReference>
<evidence type="ECO:0000256" key="5">
    <source>
        <dbReference type="ARBA" id="ARBA00038336"/>
    </source>
</evidence>
<evidence type="ECO:0000259" key="7">
    <source>
        <dbReference type="Pfam" id="PF05843"/>
    </source>
</evidence>
<dbReference type="GO" id="GO:0051607">
    <property type="term" value="P:defense response to virus"/>
    <property type="evidence" value="ECO:0007669"/>
    <property type="project" value="TreeGrafter"/>
</dbReference>
<dbReference type="Pfam" id="PF13181">
    <property type="entry name" value="TPR_8"/>
    <property type="match status" value="1"/>
</dbReference>
<evidence type="ECO:0000313" key="8">
    <source>
        <dbReference type="EMBL" id="DBA15216.1"/>
    </source>
</evidence>
<dbReference type="GO" id="GO:0005634">
    <property type="term" value="C:nucleus"/>
    <property type="evidence" value="ECO:0007669"/>
    <property type="project" value="UniProtKB-SubCell"/>
</dbReference>
<dbReference type="FunFam" id="1.25.40.10:FF:000032">
    <property type="entry name" value="Interferon-induced protein with tetratricopeptide repeats 5"/>
    <property type="match status" value="1"/>
</dbReference>
<evidence type="ECO:0000313" key="9">
    <source>
        <dbReference type="Proteomes" id="UP001181693"/>
    </source>
</evidence>
<feature type="repeat" description="TPR" evidence="6">
    <location>
        <begin position="241"/>
        <end position="274"/>
    </location>
</feature>
<dbReference type="GO" id="GO:0005829">
    <property type="term" value="C:cytosol"/>
    <property type="evidence" value="ECO:0007669"/>
    <property type="project" value="TreeGrafter"/>
</dbReference>
<sequence length="387" mass="44641">MYGNFAWVFYHQNQISESCTYAKKVESILKKYESPPMQKTLLVDIYGEQGWSYLSYIGKYYQRAVECFERALELDSEDPELNSGHAMAVYRIEGFDFHMSANKSIPLLEKAITLNPTDTVLKTLLALKYLQIKKRNQGAILIEQALQEQPESPYVLRYVATFYKQKGQIKKAIEVLNKVVSLTPNSSAVHFQLAKCYKKLIRIPRTSQGHSTQWYVQQNSETISKAIFHSKKVIELSKTHTEAHILLVDIYKKTNDYQKAEEEFGEALSINNIRCEQKQEVHLKFAQFLWDCRKSESEAIKHFKETIKIQSPSLFRGTAIRKLKSIAETMTSQNPMDAAGYALLGFVHQQTGEDRTALRYYETALVLEPNSDEYLEACSALQYIYNE</sequence>
<dbReference type="AlphaFoldDB" id="A0AAV2ZTJ1"/>
<name>A0AAV2ZTJ1_PYXAD</name>
<organism evidence="8 9">
    <name type="scientific">Pyxicephalus adspersus</name>
    <name type="common">African bullfrog</name>
    <dbReference type="NCBI Taxonomy" id="30357"/>
    <lineage>
        <taxon>Eukaryota</taxon>
        <taxon>Metazoa</taxon>
        <taxon>Chordata</taxon>
        <taxon>Craniata</taxon>
        <taxon>Vertebrata</taxon>
        <taxon>Euteleostomi</taxon>
        <taxon>Amphibia</taxon>
        <taxon>Batrachia</taxon>
        <taxon>Anura</taxon>
        <taxon>Neobatrachia</taxon>
        <taxon>Ranoidea</taxon>
        <taxon>Pyxicephalidae</taxon>
        <taxon>Pyxicephalinae</taxon>
        <taxon>Pyxicephalus</taxon>
    </lineage>
</organism>
<evidence type="ECO:0000256" key="1">
    <source>
        <dbReference type="ARBA" id="ARBA00004123"/>
    </source>
</evidence>
<dbReference type="EMBL" id="DYDO01000012">
    <property type="protein sequence ID" value="DBA15216.1"/>
    <property type="molecule type" value="Genomic_DNA"/>
</dbReference>
<keyword evidence="9" id="KW-1185">Reference proteome</keyword>
<dbReference type="InterPro" id="IPR011990">
    <property type="entry name" value="TPR-like_helical_dom_sf"/>
</dbReference>
<keyword evidence="3 6" id="KW-0802">TPR repeat</keyword>
<feature type="repeat" description="TPR" evidence="6">
    <location>
        <begin position="338"/>
        <end position="371"/>
    </location>
</feature>
<dbReference type="PROSITE" id="PS50005">
    <property type="entry name" value="TPR"/>
    <property type="match status" value="3"/>
</dbReference>
<proteinExistence type="inferred from homology"/>
<comment type="caution">
    <text evidence="8">The sequence shown here is derived from an EMBL/GenBank/DDBJ whole genome shotgun (WGS) entry which is preliminary data.</text>
</comment>
<dbReference type="InterPro" id="IPR008847">
    <property type="entry name" value="Suf"/>
</dbReference>
<dbReference type="PANTHER" id="PTHR10271">
    <property type="entry name" value="INTERFERON-INDUCED PROTEIN WITH TETRATRICOPEPTIDE REPEATS"/>
    <property type="match status" value="1"/>
</dbReference>
<dbReference type="SMART" id="SM00028">
    <property type="entry name" value="TPR"/>
    <property type="match status" value="5"/>
</dbReference>
<accession>A0AAV2ZTJ1</accession>
<evidence type="ECO:0000256" key="3">
    <source>
        <dbReference type="ARBA" id="ARBA00022803"/>
    </source>
</evidence>
<reference evidence="8" key="1">
    <citation type="thesis" date="2020" institute="ProQuest LLC" country="789 East Eisenhower Parkway, Ann Arbor, MI, USA">
        <title>Comparative Genomics and Chromosome Evolution.</title>
        <authorList>
            <person name="Mudd A.B."/>
        </authorList>
    </citation>
    <scope>NUCLEOTIDE SEQUENCE</scope>
    <source>
        <strain evidence="8">1538</strain>
        <tissue evidence="8">Blood</tissue>
    </source>
</reference>
<dbReference type="InterPro" id="IPR019734">
    <property type="entry name" value="TPR_rpt"/>
</dbReference>
<evidence type="ECO:0000256" key="6">
    <source>
        <dbReference type="PROSITE-ProRule" id="PRU00339"/>
    </source>
</evidence>
<feature type="domain" description="Suppressor of forked" evidence="7">
    <location>
        <begin position="142"/>
        <end position="308"/>
    </location>
</feature>
<feature type="repeat" description="TPR" evidence="6">
    <location>
        <begin position="153"/>
        <end position="186"/>
    </location>
</feature>